<dbReference type="FunFam" id="2.60.120.290:FF:000013">
    <property type="entry name" value="Membrane frizzled-related protein"/>
    <property type="match status" value="1"/>
</dbReference>
<dbReference type="InterPro" id="IPR035914">
    <property type="entry name" value="Sperma_CUB_dom_sf"/>
</dbReference>
<dbReference type="Gene3D" id="4.10.400.10">
    <property type="entry name" value="Low-density Lipoprotein Receptor"/>
    <property type="match status" value="1"/>
</dbReference>
<dbReference type="SUPFAM" id="SSF57424">
    <property type="entry name" value="LDL receptor-like module"/>
    <property type="match status" value="1"/>
</dbReference>
<dbReference type="Pfam" id="PF00431">
    <property type="entry name" value="CUB"/>
    <property type="match status" value="2"/>
</dbReference>
<dbReference type="SMART" id="SM00042">
    <property type="entry name" value="CUB"/>
    <property type="match status" value="2"/>
</dbReference>
<organism evidence="5 6">
    <name type="scientific">Lottia gigantea</name>
    <name type="common">Giant owl limpet</name>
    <dbReference type="NCBI Taxonomy" id="225164"/>
    <lineage>
        <taxon>Eukaryota</taxon>
        <taxon>Metazoa</taxon>
        <taxon>Spiralia</taxon>
        <taxon>Lophotrochozoa</taxon>
        <taxon>Mollusca</taxon>
        <taxon>Gastropoda</taxon>
        <taxon>Patellogastropoda</taxon>
        <taxon>Lottioidea</taxon>
        <taxon>Lottiidae</taxon>
        <taxon>Lottia</taxon>
    </lineage>
</organism>
<dbReference type="EMBL" id="KB203969">
    <property type="protein sequence ID" value="ESO82257.1"/>
    <property type="molecule type" value="Genomic_DNA"/>
</dbReference>
<keyword evidence="6" id="KW-1185">Reference proteome</keyword>
<dbReference type="PANTHER" id="PTHR24251">
    <property type="entry name" value="OVOCHYMASE-RELATED"/>
    <property type="match status" value="1"/>
</dbReference>
<feature type="disulfide bond" evidence="3">
    <location>
        <begin position="257"/>
        <end position="272"/>
    </location>
</feature>
<dbReference type="GeneID" id="20233627"/>
<dbReference type="OrthoDB" id="9971251at2759"/>
<dbReference type="AlphaFoldDB" id="V3ZDX7"/>
<dbReference type="SUPFAM" id="SSF49854">
    <property type="entry name" value="Spermadhesin, CUB domain"/>
    <property type="match status" value="2"/>
</dbReference>
<evidence type="ECO:0000313" key="6">
    <source>
        <dbReference type="Proteomes" id="UP000030746"/>
    </source>
</evidence>
<keyword evidence="1" id="KW-0677">Repeat</keyword>
<dbReference type="InterPro" id="IPR000859">
    <property type="entry name" value="CUB_dom"/>
</dbReference>
<feature type="domain" description="CUB" evidence="4">
    <location>
        <begin position="111"/>
        <end position="234"/>
    </location>
</feature>
<dbReference type="Gene3D" id="2.60.120.290">
    <property type="entry name" value="Spermadhesin, CUB domain"/>
    <property type="match status" value="2"/>
</dbReference>
<dbReference type="SMART" id="SM00192">
    <property type="entry name" value="LDLa"/>
    <property type="match status" value="1"/>
</dbReference>
<dbReference type="HOGENOM" id="CLU_015228_2_0_1"/>
<evidence type="ECO:0000256" key="3">
    <source>
        <dbReference type="PROSITE-ProRule" id="PRU00124"/>
    </source>
</evidence>
<dbReference type="STRING" id="225164.V3ZDX7"/>
<dbReference type="InterPro" id="IPR002172">
    <property type="entry name" value="LDrepeatLR_classA_rpt"/>
</dbReference>
<evidence type="ECO:0000313" key="5">
    <source>
        <dbReference type="EMBL" id="ESO82257.1"/>
    </source>
</evidence>
<comment type="caution">
    <text evidence="3">Lacks conserved residue(s) required for the propagation of feature annotation.</text>
</comment>
<dbReference type="PANTHER" id="PTHR24251:SF28">
    <property type="entry name" value="NEUROPILIN AND TOLLOID-LIKE, ISOFORM B"/>
    <property type="match status" value="1"/>
</dbReference>
<name>V3ZDX7_LOTGI</name>
<keyword evidence="2 3" id="KW-1015">Disulfide bond</keyword>
<gene>
    <name evidence="5" type="ORF">LOTGIDRAFT_135005</name>
</gene>
<sequence>MEFYSPNYPNMYHNNSDCVQYLEAPPGFKIQLDFRDQFVLEKSDDCKYDYLEVRDGPFAYSDLIGRFCDDKFPELIESKSRFLWLRFKTDDLLHYSGFRAVYSYVKDGSVCRSYIEVNSANPDGVLNSADVPFWDTDDPNYPKHKPVDCTWELHTDNGYGISVNSLKMGMLSPERCDENFVALYKGSTRQIDRYDKHCNDGSLEMKSITNRIFIRVYGRRLSLKPRIKIVYSVFRPKVCLKGEFSCDDVCLNRNLICNGVPNCRSGKDERGCQNAKGLYPFFKF</sequence>
<dbReference type="CDD" id="cd00041">
    <property type="entry name" value="CUB"/>
    <property type="match status" value="1"/>
</dbReference>
<dbReference type="OMA" id="EECPNDF"/>
<dbReference type="Proteomes" id="UP000030746">
    <property type="component" value="Unassembled WGS sequence"/>
</dbReference>
<accession>V3ZDX7</accession>
<evidence type="ECO:0000256" key="2">
    <source>
        <dbReference type="ARBA" id="ARBA00023157"/>
    </source>
</evidence>
<dbReference type="PROSITE" id="PS50068">
    <property type="entry name" value="LDLRA_2"/>
    <property type="match status" value="1"/>
</dbReference>
<dbReference type="InterPro" id="IPR036055">
    <property type="entry name" value="LDL_receptor-like_sf"/>
</dbReference>
<reference evidence="5 6" key="1">
    <citation type="journal article" date="2013" name="Nature">
        <title>Insights into bilaterian evolution from three spiralian genomes.</title>
        <authorList>
            <person name="Simakov O."/>
            <person name="Marletaz F."/>
            <person name="Cho S.J."/>
            <person name="Edsinger-Gonzales E."/>
            <person name="Havlak P."/>
            <person name="Hellsten U."/>
            <person name="Kuo D.H."/>
            <person name="Larsson T."/>
            <person name="Lv J."/>
            <person name="Arendt D."/>
            <person name="Savage R."/>
            <person name="Osoegawa K."/>
            <person name="de Jong P."/>
            <person name="Grimwood J."/>
            <person name="Chapman J.A."/>
            <person name="Shapiro H."/>
            <person name="Aerts A."/>
            <person name="Otillar R.P."/>
            <person name="Terry A.Y."/>
            <person name="Boore J.L."/>
            <person name="Grigoriev I.V."/>
            <person name="Lindberg D.R."/>
            <person name="Seaver E.C."/>
            <person name="Weisblat D.A."/>
            <person name="Putnam N.H."/>
            <person name="Rokhsar D.S."/>
        </authorList>
    </citation>
    <scope>NUCLEOTIDE SEQUENCE [LARGE SCALE GENOMIC DNA]</scope>
</reference>
<evidence type="ECO:0000256" key="1">
    <source>
        <dbReference type="ARBA" id="ARBA00022737"/>
    </source>
</evidence>
<dbReference type="CTD" id="20233627"/>
<evidence type="ECO:0000259" key="4">
    <source>
        <dbReference type="PROSITE" id="PS01180"/>
    </source>
</evidence>
<proteinExistence type="predicted"/>
<dbReference type="RefSeq" id="XP_009067055.1">
    <property type="nucleotide sequence ID" value="XM_009068807.1"/>
</dbReference>
<dbReference type="PROSITE" id="PS01180">
    <property type="entry name" value="CUB"/>
    <property type="match status" value="2"/>
</dbReference>
<protein>
    <recommendedName>
        <fullName evidence="4">CUB domain-containing protein</fullName>
    </recommendedName>
</protein>
<dbReference type="KEGG" id="lgi:LOTGIDRAFT_135005"/>
<feature type="domain" description="CUB" evidence="4">
    <location>
        <begin position="1"/>
        <end position="105"/>
    </location>
</feature>